<dbReference type="Gene3D" id="3.80.10.10">
    <property type="entry name" value="Ribonuclease Inhibitor"/>
    <property type="match status" value="4"/>
</dbReference>
<sequence length="873" mass="101771">MKYIILTISIFLLLEPSNQSGNSPYAFESSEHISISFEENLDHSENIKVKLDKLLPKYNPDEIYSLELLNVLNGEIFTNGSFNAFQGLFQLEIRDSRINYFPESILDGLKELKVLIFSNISLKSVTANLFKFTPELIYLGLNDNELEELLADTFEHLTEIRQIDLTSNKLKTLPKGIFHRSRQEKVARVFLADNNLTKLEEDVFQTENLELLTLSGNHVRHIDNNTFKNLYKLESLNMTATFTAEVDRLPKALFSNSSNLKYLLMDKNHFQFLEVGIFHNLQQLKVLDLSFNKLKDLDDDIFKNNIHLETLHLSNNKLKNLSKNIFKDLQELTKLDLSNNQLTNLDPEIFLGLTHLSILNISYNTVNLAGEDNYSIFIYCSNLTEIHATNNNISKIFIDWRGNGRLRKLNLKNNPLPPSEIKMSPKFPGVEFHFTSIDSINVRFDNKSKGSLTRHAIDTGILDKNQKCQETESGCSCIYVIDHDLKKITLECRRFNIDELDKWPKYVILLSNNSNFTIELLLSNCNLSSTFPISKYLEDVTVTKLVLSSNKLTSLSDLPSNLPALEVSKFRSNSKILIPNQAKVLELHDNKFNSLNEPDVGKLRNFKKLQNITFHQNPWNCTCDLKYFYEFLKSHKEKVSDKDNITCSNIQNKSILSSNFDDFCPSDYLTWKVTVVLLCVLVFLSFSSTYLYYRHEIEIKSWIFMHPRLRWLVTEKEVDQGKKYDAFVSYATPDERFVIEDLVPELEHGERPYKLCIHQRDWHAGDYIPTQIHKSVEESRRTLIILSPHFLKSFWGKKEFQAAYLKSMKERCSRILIILLEDIDKNELDDEMKAYVSMNTYLEWKDPRFWQKLKYALPHTYRIRCRREDLLMS</sequence>
<dbReference type="EMBL" id="JBBCAQ010000037">
    <property type="protein sequence ID" value="KAK7573828.1"/>
    <property type="molecule type" value="Genomic_DNA"/>
</dbReference>
<evidence type="ECO:0000256" key="9">
    <source>
        <dbReference type="ARBA" id="ARBA00023170"/>
    </source>
</evidence>
<dbReference type="PIRSF" id="PIRSF037595">
    <property type="entry name" value="Toll-like_receptor"/>
    <property type="match status" value="1"/>
</dbReference>
<evidence type="ECO:0000256" key="1">
    <source>
        <dbReference type="ARBA" id="ARBA00004479"/>
    </source>
</evidence>
<keyword evidence="8" id="KW-0472">Membrane</keyword>
<dbReference type="InterPro" id="IPR003591">
    <property type="entry name" value="Leu-rich_rpt_typical-subtyp"/>
</dbReference>
<evidence type="ECO:0000256" key="7">
    <source>
        <dbReference type="ARBA" id="ARBA00022989"/>
    </source>
</evidence>
<evidence type="ECO:0000313" key="13">
    <source>
        <dbReference type="EMBL" id="KAK7573828.1"/>
    </source>
</evidence>
<dbReference type="Proteomes" id="UP001367676">
    <property type="component" value="Unassembled WGS sequence"/>
</dbReference>
<evidence type="ECO:0000256" key="8">
    <source>
        <dbReference type="ARBA" id="ARBA00023136"/>
    </source>
</evidence>
<evidence type="ECO:0000256" key="11">
    <source>
        <dbReference type="SAM" id="SignalP"/>
    </source>
</evidence>
<dbReference type="SMART" id="SM00082">
    <property type="entry name" value="LRRCT"/>
    <property type="match status" value="1"/>
</dbReference>
<organism evidence="13 14">
    <name type="scientific">Parthenolecanium corni</name>
    <dbReference type="NCBI Taxonomy" id="536013"/>
    <lineage>
        <taxon>Eukaryota</taxon>
        <taxon>Metazoa</taxon>
        <taxon>Ecdysozoa</taxon>
        <taxon>Arthropoda</taxon>
        <taxon>Hexapoda</taxon>
        <taxon>Insecta</taxon>
        <taxon>Pterygota</taxon>
        <taxon>Neoptera</taxon>
        <taxon>Paraneoptera</taxon>
        <taxon>Hemiptera</taxon>
        <taxon>Sternorrhyncha</taxon>
        <taxon>Coccoidea</taxon>
        <taxon>Coccidae</taxon>
        <taxon>Parthenolecanium</taxon>
    </lineage>
</organism>
<dbReference type="InterPro" id="IPR035897">
    <property type="entry name" value="Toll_tir_struct_dom_sf"/>
</dbReference>
<keyword evidence="6" id="KW-0677">Repeat</keyword>
<feature type="domain" description="TIR" evidence="12">
    <location>
        <begin position="722"/>
        <end position="857"/>
    </location>
</feature>
<dbReference type="PROSITE" id="PS50104">
    <property type="entry name" value="TIR"/>
    <property type="match status" value="1"/>
</dbReference>
<dbReference type="AlphaFoldDB" id="A0AAN9T8H3"/>
<comment type="caution">
    <text evidence="13">The sequence shown here is derived from an EMBL/GenBank/DDBJ whole genome shotgun (WGS) entry which is preliminary data.</text>
</comment>
<dbReference type="GO" id="GO:0002224">
    <property type="term" value="P:toll-like receptor signaling pathway"/>
    <property type="evidence" value="ECO:0007669"/>
    <property type="project" value="InterPro"/>
</dbReference>
<evidence type="ECO:0000256" key="6">
    <source>
        <dbReference type="ARBA" id="ARBA00022737"/>
    </source>
</evidence>
<evidence type="ECO:0000256" key="4">
    <source>
        <dbReference type="ARBA" id="ARBA00022692"/>
    </source>
</evidence>
<protein>
    <recommendedName>
        <fullName evidence="12">TIR domain-containing protein</fullName>
    </recommendedName>
</protein>
<dbReference type="InterPro" id="IPR001611">
    <property type="entry name" value="Leu-rich_rpt"/>
</dbReference>
<dbReference type="InterPro" id="IPR000157">
    <property type="entry name" value="TIR_dom"/>
</dbReference>
<name>A0AAN9T8H3_9HEMI</name>
<feature type="signal peptide" evidence="11">
    <location>
        <begin position="1"/>
        <end position="20"/>
    </location>
</feature>
<dbReference type="PROSITE" id="PS51450">
    <property type="entry name" value="LRR"/>
    <property type="match status" value="4"/>
</dbReference>
<dbReference type="SMART" id="SM00369">
    <property type="entry name" value="LRR_TYP"/>
    <property type="match status" value="8"/>
</dbReference>
<dbReference type="SMART" id="SM00364">
    <property type="entry name" value="LRR_BAC"/>
    <property type="match status" value="4"/>
</dbReference>
<dbReference type="GO" id="GO:0004888">
    <property type="term" value="F:transmembrane signaling receptor activity"/>
    <property type="evidence" value="ECO:0007669"/>
    <property type="project" value="InterPro"/>
</dbReference>
<dbReference type="FunFam" id="3.40.50.10140:FF:000021">
    <property type="entry name" value="Toll receptor 13"/>
    <property type="match status" value="1"/>
</dbReference>
<evidence type="ECO:0000259" key="12">
    <source>
        <dbReference type="PROSITE" id="PS50104"/>
    </source>
</evidence>
<dbReference type="SUPFAM" id="SSF52058">
    <property type="entry name" value="L domain-like"/>
    <property type="match status" value="2"/>
</dbReference>
<dbReference type="SUPFAM" id="SSF52200">
    <property type="entry name" value="Toll/Interleukin receptor TIR domain"/>
    <property type="match status" value="1"/>
</dbReference>
<dbReference type="PANTHER" id="PTHR24365">
    <property type="entry name" value="TOLL-LIKE RECEPTOR"/>
    <property type="match status" value="1"/>
</dbReference>
<dbReference type="GO" id="GO:0005886">
    <property type="term" value="C:plasma membrane"/>
    <property type="evidence" value="ECO:0007669"/>
    <property type="project" value="TreeGrafter"/>
</dbReference>
<evidence type="ECO:0000256" key="3">
    <source>
        <dbReference type="ARBA" id="ARBA00022614"/>
    </source>
</evidence>
<keyword evidence="10" id="KW-0325">Glycoprotein</keyword>
<keyword evidence="14" id="KW-1185">Reference proteome</keyword>
<dbReference type="InterPro" id="IPR032675">
    <property type="entry name" value="LRR_dom_sf"/>
</dbReference>
<dbReference type="InterPro" id="IPR000483">
    <property type="entry name" value="Cys-rich_flank_reg_C"/>
</dbReference>
<dbReference type="PANTHER" id="PTHR24365:SF541">
    <property type="entry name" value="PROTEIN TOLL-RELATED"/>
    <property type="match status" value="1"/>
</dbReference>
<dbReference type="PRINTS" id="PR01537">
    <property type="entry name" value="INTRLKN1R1F"/>
</dbReference>
<comment type="subcellular location">
    <subcellularLocation>
        <location evidence="1">Membrane</location>
        <topology evidence="1">Single-pass type I membrane protein</topology>
    </subcellularLocation>
</comment>
<proteinExistence type="inferred from homology"/>
<keyword evidence="3" id="KW-0433">Leucine-rich repeat</keyword>
<keyword evidence="5 11" id="KW-0732">Signal</keyword>
<dbReference type="PRINTS" id="PR00019">
    <property type="entry name" value="LEURICHRPT"/>
</dbReference>
<evidence type="ECO:0000256" key="2">
    <source>
        <dbReference type="ARBA" id="ARBA00009634"/>
    </source>
</evidence>
<dbReference type="Pfam" id="PF13676">
    <property type="entry name" value="TIR_2"/>
    <property type="match status" value="1"/>
</dbReference>
<dbReference type="Pfam" id="PF13855">
    <property type="entry name" value="LRR_8"/>
    <property type="match status" value="3"/>
</dbReference>
<feature type="chain" id="PRO_5042975235" description="TIR domain-containing protein" evidence="11">
    <location>
        <begin position="21"/>
        <end position="873"/>
    </location>
</feature>
<keyword evidence="9" id="KW-0675">Receptor</keyword>
<keyword evidence="4" id="KW-0812">Transmembrane</keyword>
<accession>A0AAN9T8H3</accession>
<dbReference type="InterPro" id="IPR017241">
    <property type="entry name" value="Toll-like_receptor"/>
</dbReference>
<dbReference type="Gene3D" id="3.40.50.10140">
    <property type="entry name" value="Toll/interleukin-1 receptor homology (TIR) domain"/>
    <property type="match status" value="1"/>
</dbReference>
<dbReference type="FunFam" id="3.80.10.10:FF:001164">
    <property type="entry name" value="GH01279p"/>
    <property type="match status" value="1"/>
</dbReference>
<evidence type="ECO:0000256" key="10">
    <source>
        <dbReference type="ARBA" id="ARBA00023180"/>
    </source>
</evidence>
<keyword evidence="7" id="KW-1133">Transmembrane helix</keyword>
<dbReference type="SMART" id="SM00255">
    <property type="entry name" value="TIR"/>
    <property type="match status" value="1"/>
</dbReference>
<comment type="similarity">
    <text evidence="2">Belongs to the Toll-like receptor family.</text>
</comment>
<gene>
    <name evidence="13" type="ORF">V9T40_011019</name>
</gene>
<dbReference type="GO" id="GO:0006955">
    <property type="term" value="P:immune response"/>
    <property type="evidence" value="ECO:0007669"/>
    <property type="project" value="InterPro"/>
</dbReference>
<evidence type="ECO:0000313" key="14">
    <source>
        <dbReference type="Proteomes" id="UP001367676"/>
    </source>
</evidence>
<reference evidence="13 14" key="1">
    <citation type="submission" date="2024-03" db="EMBL/GenBank/DDBJ databases">
        <title>Adaptation during the transition from Ophiocordyceps entomopathogen to insect associate is accompanied by gene loss and intensified selection.</title>
        <authorList>
            <person name="Ward C.M."/>
            <person name="Onetto C.A."/>
            <person name="Borneman A.R."/>
        </authorList>
    </citation>
    <scope>NUCLEOTIDE SEQUENCE [LARGE SCALE GENOMIC DNA]</scope>
    <source>
        <strain evidence="13">AWRI1</strain>
        <tissue evidence="13">Single Adult Female</tissue>
    </source>
</reference>
<evidence type="ECO:0000256" key="5">
    <source>
        <dbReference type="ARBA" id="ARBA00022729"/>
    </source>
</evidence>